<evidence type="ECO:0000256" key="1">
    <source>
        <dbReference type="SAM" id="MobiDB-lite"/>
    </source>
</evidence>
<comment type="caution">
    <text evidence="2">The sequence shown here is derived from an EMBL/GenBank/DDBJ whole genome shotgun (WGS) entry which is preliminary data.</text>
</comment>
<dbReference type="EMBL" id="MU825900">
    <property type="protein sequence ID" value="KAJ7383357.1"/>
    <property type="molecule type" value="Genomic_DNA"/>
</dbReference>
<gene>
    <name evidence="2" type="ORF">OS493_028435</name>
</gene>
<keyword evidence="3" id="KW-1185">Reference proteome</keyword>
<sequence>MKSSAAVRSIDEAPGENNSYWVHSGSSLQADSEVHSEADDELRERHEEFQYLDEKPTESKKHKNRRAGVFSQLRRRLAALRSPHLFHADDAVEMGRDDLIIVQKKRMSSYRCVPNPPGCIPTEVMLKVHKTEEERQACHSASFNRCGSMGEIPTDIDGIKNTQKVNQQDRNRSRGVNIREKRSPSLKCSKW</sequence>
<reference evidence="2" key="1">
    <citation type="submission" date="2023-01" db="EMBL/GenBank/DDBJ databases">
        <title>Genome assembly of the deep-sea coral Lophelia pertusa.</title>
        <authorList>
            <person name="Herrera S."/>
            <person name="Cordes E."/>
        </authorList>
    </citation>
    <scope>NUCLEOTIDE SEQUENCE</scope>
    <source>
        <strain evidence="2">USNM1676648</strain>
        <tissue evidence="2">Polyp</tissue>
    </source>
</reference>
<organism evidence="2 3">
    <name type="scientific">Desmophyllum pertusum</name>
    <dbReference type="NCBI Taxonomy" id="174260"/>
    <lineage>
        <taxon>Eukaryota</taxon>
        <taxon>Metazoa</taxon>
        <taxon>Cnidaria</taxon>
        <taxon>Anthozoa</taxon>
        <taxon>Hexacorallia</taxon>
        <taxon>Scleractinia</taxon>
        <taxon>Caryophylliina</taxon>
        <taxon>Caryophylliidae</taxon>
        <taxon>Desmophyllum</taxon>
    </lineage>
</organism>
<feature type="compositionally biased region" description="Basic and acidic residues" evidence="1">
    <location>
        <begin position="167"/>
        <end position="183"/>
    </location>
</feature>
<evidence type="ECO:0000313" key="2">
    <source>
        <dbReference type="EMBL" id="KAJ7383357.1"/>
    </source>
</evidence>
<proteinExistence type="predicted"/>
<feature type="compositionally biased region" description="Polar residues" evidence="1">
    <location>
        <begin position="16"/>
        <end position="30"/>
    </location>
</feature>
<protein>
    <submittedName>
        <fullName evidence="2">Uncharacterized protein</fullName>
    </submittedName>
</protein>
<evidence type="ECO:0000313" key="3">
    <source>
        <dbReference type="Proteomes" id="UP001163046"/>
    </source>
</evidence>
<feature type="compositionally biased region" description="Basic and acidic residues" evidence="1">
    <location>
        <begin position="32"/>
        <end position="59"/>
    </location>
</feature>
<dbReference type="AlphaFoldDB" id="A0A9W9ZKL2"/>
<name>A0A9W9ZKL2_9CNID</name>
<accession>A0A9W9ZKL2</accession>
<dbReference type="Proteomes" id="UP001163046">
    <property type="component" value="Unassembled WGS sequence"/>
</dbReference>
<feature type="region of interest" description="Disordered" evidence="1">
    <location>
        <begin position="1"/>
        <end position="68"/>
    </location>
</feature>
<feature type="region of interest" description="Disordered" evidence="1">
    <location>
        <begin position="164"/>
        <end position="191"/>
    </location>
</feature>